<protein>
    <submittedName>
        <fullName evidence="3">Integrase family protein</fullName>
    </submittedName>
</protein>
<dbReference type="PROSITE" id="PS51898">
    <property type="entry name" value="TYR_RECOMBINASE"/>
    <property type="match status" value="1"/>
</dbReference>
<keyword evidence="1" id="KW-0233">DNA recombination</keyword>
<dbReference type="GO" id="GO:0003677">
    <property type="term" value="F:DNA binding"/>
    <property type="evidence" value="ECO:0007669"/>
    <property type="project" value="InterPro"/>
</dbReference>
<evidence type="ECO:0000313" key="3">
    <source>
        <dbReference type="EMBL" id="CAA9436101.1"/>
    </source>
</evidence>
<organism evidence="3">
    <name type="scientific">uncultured Pseudonocardia sp</name>
    <dbReference type="NCBI Taxonomy" id="211455"/>
    <lineage>
        <taxon>Bacteria</taxon>
        <taxon>Bacillati</taxon>
        <taxon>Actinomycetota</taxon>
        <taxon>Actinomycetes</taxon>
        <taxon>Pseudonocardiales</taxon>
        <taxon>Pseudonocardiaceae</taxon>
        <taxon>Pseudonocardia</taxon>
        <taxon>environmental samples</taxon>
    </lineage>
</organism>
<proteinExistence type="predicted"/>
<dbReference type="InterPro" id="IPR013762">
    <property type="entry name" value="Integrase-like_cat_sf"/>
</dbReference>
<dbReference type="GO" id="GO:0006310">
    <property type="term" value="P:DNA recombination"/>
    <property type="evidence" value="ECO:0007669"/>
    <property type="project" value="UniProtKB-KW"/>
</dbReference>
<sequence>MPVPPELTALLHRHVAEFGTAPDGRLFAGQRAEELPKITYLRAWQAARLLAFTPEVAATPLAATPYALRHACVSTWLNGGVPAPQVAEWAGHSVEVLLKVYAKCLDGQDALARRRVEQALGHSARPSP</sequence>
<reference evidence="3" key="1">
    <citation type="submission" date="2020-02" db="EMBL/GenBank/DDBJ databases">
        <authorList>
            <person name="Meier V. D."/>
        </authorList>
    </citation>
    <scope>NUCLEOTIDE SEQUENCE</scope>
    <source>
        <strain evidence="3">AVDCRST_MAG66</strain>
    </source>
</reference>
<evidence type="ECO:0000259" key="2">
    <source>
        <dbReference type="PROSITE" id="PS51898"/>
    </source>
</evidence>
<accession>A0A6J4Q7M0</accession>
<dbReference type="InterPro" id="IPR011010">
    <property type="entry name" value="DNA_brk_join_enz"/>
</dbReference>
<gene>
    <name evidence="3" type="ORF">AVDCRST_MAG66-3615</name>
</gene>
<dbReference type="AlphaFoldDB" id="A0A6J4Q7M0"/>
<dbReference type="EMBL" id="CADCUS010000508">
    <property type="protein sequence ID" value="CAA9436101.1"/>
    <property type="molecule type" value="Genomic_DNA"/>
</dbReference>
<feature type="domain" description="Tyr recombinase" evidence="2">
    <location>
        <begin position="1"/>
        <end position="115"/>
    </location>
</feature>
<name>A0A6J4Q7M0_9PSEU</name>
<dbReference type="SUPFAM" id="SSF56349">
    <property type="entry name" value="DNA breaking-rejoining enzymes"/>
    <property type="match status" value="1"/>
</dbReference>
<dbReference type="GO" id="GO:0015074">
    <property type="term" value="P:DNA integration"/>
    <property type="evidence" value="ECO:0007669"/>
    <property type="project" value="InterPro"/>
</dbReference>
<dbReference type="Gene3D" id="1.10.443.10">
    <property type="entry name" value="Intergrase catalytic core"/>
    <property type="match status" value="1"/>
</dbReference>
<dbReference type="InterPro" id="IPR002104">
    <property type="entry name" value="Integrase_catalytic"/>
</dbReference>
<evidence type="ECO:0000256" key="1">
    <source>
        <dbReference type="ARBA" id="ARBA00023172"/>
    </source>
</evidence>